<organism evidence="6 7">
    <name type="scientific">Methanomethylovorans hollandica (strain DSM 15978 / NBRC 107637 / DMS1)</name>
    <dbReference type="NCBI Taxonomy" id="867904"/>
    <lineage>
        <taxon>Archaea</taxon>
        <taxon>Methanobacteriati</taxon>
        <taxon>Methanobacteriota</taxon>
        <taxon>Stenosarchaea group</taxon>
        <taxon>Methanomicrobia</taxon>
        <taxon>Methanosarcinales</taxon>
        <taxon>Methanosarcinaceae</taxon>
        <taxon>Methanomethylovorans</taxon>
    </lineage>
</organism>
<evidence type="ECO:0000259" key="5">
    <source>
        <dbReference type="PROSITE" id="PS51379"/>
    </source>
</evidence>
<dbReference type="GeneID" id="14406570"/>
<evidence type="ECO:0000313" key="7">
    <source>
        <dbReference type="Proteomes" id="UP000010866"/>
    </source>
</evidence>
<accession>L0L1F4</accession>
<evidence type="ECO:0000256" key="1">
    <source>
        <dbReference type="ARBA" id="ARBA00022485"/>
    </source>
</evidence>
<dbReference type="InterPro" id="IPR017677">
    <property type="entry name" value="Methan_mark_16"/>
</dbReference>
<evidence type="ECO:0000256" key="3">
    <source>
        <dbReference type="ARBA" id="ARBA00023004"/>
    </source>
</evidence>
<keyword evidence="1" id="KW-0004">4Fe-4S</keyword>
<dbReference type="PROSITE" id="PS51379">
    <property type="entry name" value="4FE4S_FER_2"/>
    <property type="match status" value="2"/>
</dbReference>
<feature type="domain" description="4Fe-4S ferredoxin-type" evidence="5">
    <location>
        <begin position="347"/>
        <end position="375"/>
    </location>
</feature>
<dbReference type="SUPFAM" id="SSF54862">
    <property type="entry name" value="4Fe-4S ferredoxins"/>
    <property type="match status" value="1"/>
</dbReference>
<keyword evidence="3" id="KW-0408">Iron</keyword>
<keyword evidence="2" id="KW-0479">Metal-binding</keyword>
<dbReference type="Gene3D" id="3.30.70.20">
    <property type="match status" value="1"/>
</dbReference>
<dbReference type="PANTHER" id="PTHR43687:SF3">
    <property type="entry name" value="4FE-4S FERREDOXIN-TYPE DOMAIN-CONTAINING PROTEIN"/>
    <property type="match status" value="1"/>
</dbReference>
<proteinExistence type="predicted"/>
<dbReference type="GO" id="GO:0051539">
    <property type="term" value="F:4 iron, 4 sulfur cluster binding"/>
    <property type="evidence" value="ECO:0007669"/>
    <property type="project" value="UniProtKB-KW"/>
</dbReference>
<keyword evidence="4" id="KW-0411">Iron-sulfur</keyword>
<evidence type="ECO:0000256" key="2">
    <source>
        <dbReference type="ARBA" id="ARBA00022723"/>
    </source>
</evidence>
<dbReference type="PROSITE" id="PS00198">
    <property type="entry name" value="4FE4S_FER_1"/>
    <property type="match status" value="1"/>
</dbReference>
<sequence>MQRTVEEICSKISRKEAVVMTAHEICQLVREGKDIRMEDVDVVTTATRAIMSGTYAVMSFPIEAPRQFTRAKKIFLNGVPAFAGPCPNERLGILDLMVFGTSHSGLRPDYGAGHLFRDMVQQKEIEVSVITDEHDTFTSGITLDHVPFARLFGTRHCFKNYSAFVNCSSEAVHTIFHAMGFSPELSGATVSGCGEINPVKNDPLLETIGIGTRFLMNGSEGFVIGDGTRSSAAKPNLTGFADMHGMDPQLMGGFTTSSGPECIVSWAIPIPVTSQSVLDAIKATDEDIPLPVMDVARRKPIGQACYGDVWQNVDLDVRFDPSACIQCTTCEAKENCPMDAIHRNKGKLVLDRYLCFNCGLCSTLCPAGVFIAKLGNIKTKLNCYDADSYREVPIVLRQSDRKRAQKMAEELKNKLMEGSFVMGQMAQRIK</sequence>
<evidence type="ECO:0000313" key="6">
    <source>
        <dbReference type="EMBL" id="AGB50223.1"/>
    </source>
</evidence>
<name>L0L1F4_METHD</name>
<dbReference type="InterPro" id="IPR050572">
    <property type="entry name" value="Fe-S_Ferredoxin"/>
</dbReference>
<dbReference type="InterPro" id="IPR017900">
    <property type="entry name" value="4Fe4S_Fe_S_CS"/>
</dbReference>
<dbReference type="RefSeq" id="WP_015325388.1">
    <property type="nucleotide sequence ID" value="NC_019977.1"/>
</dbReference>
<evidence type="ECO:0000256" key="4">
    <source>
        <dbReference type="ARBA" id="ARBA00023014"/>
    </source>
</evidence>
<dbReference type="InterPro" id="IPR002708">
    <property type="entry name" value="HcyBio"/>
</dbReference>
<dbReference type="PANTHER" id="PTHR43687">
    <property type="entry name" value="ADENYLYLSULFATE REDUCTASE, BETA SUBUNIT"/>
    <property type="match status" value="1"/>
</dbReference>
<dbReference type="HOGENOM" id="CLU_061500_0_0_2"/>
<protein>
    <submittedName>
        <fullName evidence="6">Putative methanogenesis marker 16 metalloprotein</fullName>
    </submittedName>
</protein>
<dbReference type="InterPro" id="IPR017896">
    <property type="entry name" value="4Fe4S_Fe-S-bd"/>
</dbReference>
<reference evidence="7" key="1">
    <citation type="submission" date="2012-02" db="EMBL/GenBank/DDBJ databases">
        <title>Complete sequence of chromosome of Methanomethylovorans hollandica DSM 15978.</title>
        <authorList>
            <person name="Lucas S."/>
            <person name="Copeland A."/>
            <person name="Lapidus A."/>
            <person name="Glavina del Rio T."/>
            <person name="Dalin E."/>
            <person name="Tice H."/>
            <person name="Bruce D."/>
            <person name="Goodwin L."/>
            <person name="Pitluck S."/>
            <person name="Peters L."/>
            <person name="Mikhailova N."/>
            <person name="Held B."/>
            <person name="Kyrpides N."/>
            <person name="Mavromatis K."/>
            <person name="Ivanova N."/>
            <person name="Brettin T."/>
            <person name="Detter J.C."/>
            <person name="Han C."/>
            <person name="Larimer F."/>
            <person name="Land M."/>
            <person name="Hauser L."/>
            <person name="Markowitz V."/>
            <person name="Cheng J.-F."/>
            <person name="Hugenholtz P."/>
            <person name="Woyke T."/>
            <person name="Wu D."/>
            <person name="Spring S."/>
            <person name="Schroeder M."/>
            <person name="Brambilla E."/>
            <person name="Klenk H.-P."/>
            <person name="Eisen J.A."/>
        </authorList>
    </citation>
    <scope>NUCLEOTIDE SEQUENCE [LARGE SCALE GENOMIC DNA]</scope>
    <source>
        <strain evidence="7">DSM 15978 / NBRC 107637 / DMS1</strain>
    </source>
</reference>
<dbReference type="AlphaFoldDB" id="L0L1F4"/>
<dbReference type="OrthoDB" id="53379at2157"/>
<dbReference type="NCBIfam" id="TIGR03287">
    <property type="entry name" value="methan_mark_16"/>
    <property type="match status" value="1"/>
</dbReference>
<dbReference type="Pfam" id="PF01837">
    <property type="entry name" value="HcyBio"/>
    <property type="match status" value="1"/>
</dbReference>
<gene>
    <name evidence="6" type="ordered locus">Metho_2057</name>
</gene>
<dbReference type="GO" id="GO:0046872">
    <property type="term" value="F:metal ion binding"/>
    <property type="evidence" value="ECO:0007669"/>
    <property type="project" value="UniProtKB-KW"/>
</dbReference>
<dbReference type="STRING" id="867904.Metho_2057"/>
<dbReference type="Proteomes" id="UP000010866">
    <property type="component" value="Chromosome"/>
</dbReference>
<dbReference type="KEGG" id="mhz:Metho_2057"/>
<dbReference type="GO" id="GO:0016491">
    <property type="term" value="F:oxidoreductase activity"/>
    <property type="evidence" value="ECO:0007669"/>
    <property type="project" value="UniProtKB-ARBA"/>
</dbReference>
<dbReference type="EMBL" id="CP003362">
    <property type="protein sequence ID" value="AGB50223.1"/>
    <property type="molecule type" value="Genomic_DNA"/>
</dbReference>
<keyword evidence="7" id="KW-1185">Reference proteome</keyword>
<feature type="domain" description="4Fe-4S ferredoxin-type" evidence="5">
    <location>
        <begin position="315"/>
        <end position="346"/>
    </location>
</feature>